<accession>A0A1X7VUT5</accession>
<dbReference type="EnsemblMetazoa" id="Aqu2.1.43163_001">
    <property type="protein sequence ID" value="Aqu2.1.43163_001"/>
    <property type="gene ID" value="Aqu2.1.43163"/>
</dbReference>
<protein>
    <submittedName>
        <fullName evidence="1">Uncharacterized protein</fullName>
    </submittedName>
</protein>
<dbReference type="AlphaFoldDB" id="A0A1X7VUT5"/>
<sequence length="137" mass="15979">MTNLYAKRGPQYHWMLEILKRMGLPVVTNLKYILKMSNTNRILYLQSKKTDAEKAKRKLYKRKCKVDEHKARRLFVQENAMVHEYGSDEAKTPIEKLKCGSTDHKRTTHKSCPLRKVLHGERKSDLAHASDVIITSI</sequence>
<dbReference type="InParanoid" id="A0A1X7VUT5"/>
<proteinExistence type="predicted"/>
<evidence type="ECO:0000313" key="1">
    <source>
        <dbReference type="EnsemblMetazoa" id="Aqu2.1.43163_001"/>
    </source>
</evidence>
<reference evidence="1" key="1">
    <citation type="submission" date="2017-05" db="UniProtKB">
        <authorList>
            <consortium name="EnsemblMetazoa"/>
        </authorList>
    </citation>
    <scope>IDENTIFICATION</scope>
</reference>
<name>A0A1X7VUT5_AMPQE</name>
<organism evidence="1">
    <name type="scientific">Amphimedon queenslandica</name>
    <name type="common">Sponge</name>
    <dbReference type="NCBI Taxonomy" id="400682"/>
    <lineage>
        <taxon>Eukaryota</taxon>
        <taxon>Metazoa</taxon>
        <taxon>Porifera</taxon>
        <taxon>Demospongiae</taxon>
        <taxon>Heteroscleromorpha</taxon>
        <taxon>Haplosclerida</taxon>
        <taxon>Niphatidae</taxon>
        <taxon>Amphimedon</taxon>
    </lineage>
</organism>